<dbReference type="PANTHER" id="PTHR43532:SF1">
    <property type="entry name" value="GLUCOSE-1-PHOSPHATE THYMIDYLYLTRANSFERASE 1"/>
    <property type="match status" value="1"/>
</dbReference>
<keyword evidence="6 10" id="KW-0548">Nucleotidyltransferase</keyword>
<dbReference type="NCBIfam" id="TIGR01207">
    <property type="entry name" value="rmlA"/>
    <property type="match status" value="1"/>
</dbReference>
<dbReference type="AlphaFoldDB" id="A0A9D1T5N8"/>
<dbReference type="InterPro" id="IPR005907">
    <property type="entry name" value="G1P_thy_trans_s"/>
</dbReference>
<evidence type="ECO:0000313" key="12">
    <source>
        <dbReference type="EMBL" id="HIV12492.1"/>
    </source>
</evidence>
<reference evidence="12" key="1">
    <citation type="submission" date="2020-10" db="EMBL/GenBank/DDBJ databases">
        <authorList>
            <person name="Gilroy R."/>
        </authorList>
    </citation>
    <scope>NUCLEOTIDE SEQUENCE</scope>
    <source>
        <strain evidence="12">ChiBcec2-4451</strain>
    </source>
</reference>
<keyword evidence="5 10" id="KW-0808">Transferase</keyword>
<dbReference type="InterPro" id="IPR029044">
    <property type="entry name" value="Nucleotide-diphossugar_trans"/>
</dbReference>
<dbReference type="CDD" id="cd02538">
    <property type="entry name" value="G1P_TT_short"/>
    <property type="match status" value="1"/>
</dbReference>
<comment type="cofactor">
    <cofactor evidence="1">
        <name>Mg(2+)</name>
        <dbReference type="ChEBI" id="CHEBI:18420"/>
    </cofactor>
</comment>
<evidence type="ECO:0000256" key="9">
    <source>
        <dbReference type="ARBA" id="ARBA00049336"/>
    </source>
</evidence>
<evidence type="ECO:0000256" key="3">
    <source>
        <dbReference type="ARBA" id="ARBA00012461"/>
    </source>
</evidence>
<evidence type="ECO:0000256" key="1">
    <source>
        <dbReference type="ARBA" id="ARBA00001946"/>
    </source>
</evidence>
<dbReference type="EMBL" id="DVON01000107">
    <property type="protein sequence ID" value="HIV12492.1"/>
    <property type="molecule type" value="Genomic_DNA"/>
</dbReference>
<sequence>MKGIILAGGSGTRLYPLTMVTSKQLLPIYDKPMIYYPMSVLMNAGIRDILIISTPQDTPRFEELLKDGSQFGVNLSYAVQPSPDGLAQAFIIGADFIGDDTVAMVLGDNIFAGHGLKKRLKAAVQNADSGKGATVFGYYVDDPERFGIVEFDHNGKAISIEEKPEHPKSNYCVTGLYFYDNRVVEYAKNLKPSARGELEITDLNRIYLENQQLNVELLGQGFTWLDTGTHESLVDATNFVKTMETHQHRKIACLEEIAYLNGWISKEDVLKTYEIVKKNQYGQYLKDVLDGKYREQLY</sequence>
<evidence type="ECO:0000256" key="6">
    <source>
        <dbReference type="ARBA" id="ARBA00022695"/>
    </source>
</evidence>
<evidence type="ECO:0000313" key="13">
    <source>
        <dbReference type="Proteomes" id="UP000886723"/>
    </source>
</evidence>
<comment type="caution">
    <text evidence="12">The sequence shown here is derived from an EMBL/GenBank/DDBJ whole genome shotgun (WGS) entry which is preliminary data.</text>
</comment>
<dbReference type="EC" id="2.7.7.24" evidence="3 10"/>
<feature type="domain" description="Nucleotidyl transferase" evidence="11">
    <location>
        <begin position="2"/>
        <end position="241"/>
    </location>
</feature>
<evidence type="ECO:0000256" key="7">
    <source>
        <dbReference type="ARBA" id="ARBA00022723"/>
    </source>
</evidence>
<name>A0A9D1T5N8_9FIRM</name>
<comment type="catalytic activity">
    <reaction evidence="9 10">
        <text>dTTP + alpha-D-glucose 1-phosphate + H(+) = dTDP-alpha-D-glucose + diphosphate</text>
        <dbReference type="Rhea" id="RHEA:15225"/>
        <dbReference type="ChEBI" id="CHEBI:15378"/>
        <dbReference type="ChEBI" id="CHEBI:33019"/>
        <dbReference type="ChEBI" id="CHEBI:37568"/>
        <dbReference type="ChEBI" id="CHEBI:57477"/>
        <dbReference type="ChEBI" id="CHEBI:58601"/>
        <dbReference type="EC" id="2.7.7.24"/>
    </reaction>
</comment>
<dbReference type="Pfam" id="PF00483">
    <property type="entry name" value="NTP_transferase"/>
    <property type="match status" value="1"/>
</dbReference>
<evidence type="ECO:0000256" key="2">
    <source>
        <dbReference type="ARBA" id="ARBA00010480"/>
    </source>
</evidence>
<evidence type="ECO:0000256" key="5">
    <source>
        <dbReference type="ARBA" id="ARBA00022679"/>
    </source>
</evidence>
<dbReference type="Gene3D" id="3.90.550.10">
    <property type="entry name" value="Spore Coat Polysaccharide Biosynthesis Protein SpsA, Chain A"/>
    <property type="match status" value="1"/>
</dbReference>
<keyword evidence="8 10" id="KW-0460">Magnesium</keyword>
<comment type="function">
    <text evidence="10">Catalyzes the formation of dTDP-glucose, from dTTP and glucose 1-phosphate, as well as its pyrophosphorolysis.</text>
</comment>
<dbReference type="GO" id="GO:0008879">
    <property type="term" value="F:glucose-1-phosphate thymidylyltransferase activity"/>
    <property type="evidence" value="ECO:0007669"/>
    <property type="project" value="UniProtKB-EC"/>
</dbReference>
<accession>A0A9D1T5N8</accession>
<gene>
    <name evidence="12" type="primary">rfbA</name>
    <name evidence="12" type="ORF">IAA63_05050</name>
</gene>
<evidence type="ECO:0000259" key="11">
    <source>
        <dbReference type="Pfam" id="PF00483"/>
    </source>
</evidence>
<dbReference type="InterPro" id="IPR005835">
    <property type="entry name" value="NTP_transferase_dom"/>
</dbReference>
<proteinExistence type="inferred from homology"/>
<reference evidence="12" key="2">
    <citation type="journal article" date="2021" name="PeerJ">
        <title>Extensive microbial diversity within the chicken gut microbiome revealed by metagenomics and culture.</title>
        <authorList>
            <person name="Gilroy R."/>
            <person name="Ravi A."/>
            <person name="Getino M."/>
            <person name="Pursley I."/>
            <person name="Horton D.L."/>
            <person name="Alikhan N.F."/>
            <person name="Baker D."/>
            <person name="Gharbi K."/>
            <person name="Hall N."/>
            <person name="Watson M."/>
            <person name="Adriaenssens E.M."/>
            <person name="Foster-Nyarko E."/>
            <person name="Jarju S."/>
            <person name="Secka A."/>
            <person name="Antonio M."/>
            <person name="Oren A."/>
            <person name="Chaudhuri R.R."/>
            <person name="La Ragione R."/>
            <person name="Hildebrand F."/>
            <person name="Pallen M.J."/>
        </authorList>
    </citation>
    <scope>NUCLEOTIDE SEQUENCE</scope>
    <source>
        <strain evidence="12">ChiBcec2-4451</strain>
    </source>
</reference>
<dbReference type="SUPFAM" id="SSF53448">
    <property type="entry name" value="Nucleotide-diphospho-sugar transferases"/>
    <property type="match status" value="1"/>
</dbReference>
<dbReference type="GO" id="GO:0046872">
    <property type="term" value="F:metal ion binding"/>
    <property type="evidence" value="ECO:0007669"/>
    <property type="project" value="UniProtKB-KW"/>
</dbReference>
<evidence type="ECO:0000256" key="4">
    <source>
        <dbReference type="ARBA" id="ARBA00017654"/>
    </source>
</evidence>
<dbReference type="Proteomes" id="UP000886723">
    <property type="component" value="Unassembled WGS sequence"/>
</dbReference>
<dbReference type="PANTHER" id="PTHR43532">
    <property type="entry name" value="GLUCOSE-1-PHOSPHATE THYMIDYLYLTRANSFERASE"/>
    <property type="match status" value="1"/>
</dbReference>
<keyword evidence="7 10" id="KW-0479">Metal-binding</keyword>
<evidence type="ECO:0000256" key="8">
    <source>
        <dbReference type="ARBA" id="ARBA00022842"/>
    </source>
</evidence>
<comment type="similarity">
    <text evidence="2 10">Belongs to the glucose-1-phosphate thymidylyltransferase family.</text>
</comment>
<protein>
    <recommendedName>
        <fullName evidence="4 10">Glucose-1-phosphate thymidylyltransferase</fullName>
        <ecNumber evidence="3 10">2.7.7.24</ecNumber>
    </recommendedName>
</protein>
<evidence type="ECO:0000256" key="10">
    <source>
        <dbReference type="RuleBase" id="RU003706"/>
    </source>
</evidence>
<dbReference type="FunFam" id="3.90.550.10:FF:000023">
    <property type="entry name" value="Glucose-1-phosphate thymidylyltransferase"/>
    <property type="match status" value="1"/>
</dbReference>
<organism evidence="12 13">
    <name type="scientific">Candidatus Pullilachnospira stercoravium</name>
    <dbReference type="NCBI Taxonomy" id="2840913"/>
    <lineage>
        <taxon>Bacteria</taxon>
        <taxon>Bacillati</taxon>
        <taxon>Bacillota</taxon>
        <taxon>Clostridia</taxon>
        <taxon>Lachnospirales</taxon>
        <taxon>Lachnospiraceae</taxon>
        <taxon>Lachnospiraceae incertae sedis</taxon>
        <taxon>Candidatus Pullilachnospira</taxon>
    </lineage>
</organism>